<dbReference type="GO" id="GO:0005829">
    <property type="term" value="C:cytosol"/>
    <property type="evidence" value="ECO:0007669"/>
    <property type="project" value="TreeGrafter"/>
</dbReference>
<keyword evidence="3" id="KW-0902">Two-component regulatory system</keyword>
<dbReference type="Gene3D" id="6.10.250.690">
    <property type="match status" value="1"/>
</dbReference>
<keyword evidence="6" id="KW-0804">Transcription</keyword>
<evidence type="ECO:0000313" key="12">
    <source>
        <dbReference type="Proteomes" id="UP000247978"/>
    </source>
</evidence>
<keyword evidence="2 7" id="KW-0597">Phosphoprotein</keyword>
<accession>A0A2V3VF86</accession>
<comment type="subcellular location">
    <subcellularLocation>
        <location evidence="1">Cytoplasm</location>
    </subcellularLocation>
</comment>
<reference evidence="11 12" key="1">
    <citation type="submission" date="2018-05" db="EMBL/GenBank/DDBJ databases">
        <title>Genomic Encyclopedia of Type Strains, Phase IV (KMG-IV): sequencing the most valuable type-strain genomes for metagenomic binning, comparative biology and taxonomic classification.</title>
        <authorList>
            <person name="Goeker M."/>
        </authorList>
    </citation>
    <scope>NUCLEOTIDE SEQUENCE [LARGE SCALE GENOMIC DNA]</scope>
    <source>
        <strain evidence="11 12">DSM 28556</strain>
    </source>
</reference>
<feature type="domain" description="Response regulatory" evidence="9">
    <location>
        <begin position="5"/>
        <end position="118"/>
    </location>
</feature>
<dbReference type="FunFam" id="1.10.10.10:FF:000018">
    <property type="entry name" value="DNA-binding response regulator ResD"/>
    <property type="match status" value="1"/>
</dbReference>
<evidence type="ECO:0000256" key="4">
    <source>
        <dbReference type="ARBA" id="ARBA00023015"/>
    </source>
</evidence>
<gene>
    <name evidence="11" type="ORF">DFR56_12612</name>
</gene>
<dbReference type="SUPFAM" id="SSF52172">
    <property type="entry name" value="CheY-like"/>
    <property type="match status" value="1"/>
</dbReference>
<dbReference type="GO" id="GO:0000156">
    <property type="term" value="F:phosphorelay response regulator activity"/>
    <property type="evidence" value="ECO:0007669"/>
    <property type="project" value="TreeGrafter"/>
</dbReference>
<dbReference type="Gene3D" id="3.40.50.2300">
    <property type="match status" value="1"/>
</dbReference>
<keyword evidence="5 8" id="KW-0238">DNA-binding</keyword>
<organism evidence="11 12">
    <name type="scientific">Pseudogracilibacillus auburnensis</name>
    <dbReference type="NCBI Taxonomy" id="1494959"/>
    <lineage>
        <taxon>Bacteria</taxon>
        <taxon>Bacillati</taxon>
        <taxon>Bacillota</taxon>
        <taxon>Bacilli</taxon>
        <taxon>Bacillales</taxon>
        <taxon>Bacillaceae</taxon>
        <taxon>Pseudogracilibacillus</taxon>
    </lineage>
</organism>
<evidence type="ECO:0000259" key="9">
    <source>
        <dbReference type="PROSITE" id="PS50110"/>
    </source>
</evidence>
<dbReference type="GO" id="GO:0006355">
    <property type="term" value="P:regulation of DNA-templated transcription"/>
    <property type="evidence" value="ECO:0007669"/>
    <property type="project" value="InterPro"/>
</dbReference>
<evidence type="ECO:0000256" key="6">
    <source>
        <dbReference type="ARBA" id="ARBA00023163"/>
    </source>
</evidence>
<evidence type="ECO:0000256" key="2">
    <source>
        <dbReference type="ARBA" id="ARBA00022553"/>
    </source>
</evidence>
<dbReference type="InterPro" id="IPR011006">
    <property type="entry name" value="CheY-like_superfamily"/>
</dbReference>
<dbReference type="Pfam" id="PF00072">
    <property type="entry name" value="Response_reg"/>
    <property type="match status" value="1"/>
</dbReference>
<dbReference type="Gene3D" id="1.10.10.10">
    <property type="entry name" value="Winged helix-like DNA-binding domain superfamily/Winged helix DNA-binding domain"/>
    <property type="match status" value="1"/>
</dbReference>
<feature type="DNA-binding region" description="OmpR/PhoB-type" evidence="8">
    <location>
        <begin position="130"/>
        <end position="229"/>
    </location>
</feature>
<evidence type="ECO:0000256" key="3">
    <source>
        <dbReference type="ARBA" id="ARBA00023012"/>
    </source>
</evidence>
<dbReference type="EMBL" id="QJJQ01000026">
    <property type="protein sequence ID" value="PXW80486.1"/>
    <property type="molecule type" value="Genomic_DNA"/>
</dbReference>
<dbReference type="AlphaFoldDB" id="A0A2V3VF86"/>
<dbReference type="OrthoDB" id="9790442at2"/>
<evidence type="ECO:0000256" key="1">
    <source>
        <dbReference type="ARBA" id="ARBA00004496"/>
    </source>
</evidence>
<dbReference type="Proteomes" id="UP000247978">
    <property type="component" value="Unassembled WGS sequence"/>
</dbReference>
<evidence type="ECO:0000259" key="10">
    <source>
        <dbReference type="PROSITE" id="PS51755"/>
    </source>
</evidence>
<dbReference type="GO" id="GO:0032993">
    <property type="term" value="C:protein-DNA complex"/>
    <property type="evidence" value="ECO:0007669"/>
    <property type="project" value="TreeGrafter"/>
</dbReference>
<sequence>MAGYKILIVEDEEAIRSLIQLYLENRKFIVYPVVDGKEALCIVQNKKPDLILLDIEMPQMDGFEVCQKIRKIMNVPIIFISSRRGVTDKVKSFEIGGDDYITKPFDFVELEARINANIRRYSATKKIEQNNILRFNQLEIHLESFECYINGEQIQLSTREMEILIILAKNPNHVWSAESLYDRIWGFESAGDVQTIKVHISNLRKKLNNHLPSLDYIETVRGFGYKFIC</sequence>
<dbReference type="PROSITE" id="PS50110">
    <property type="entry name" value="RESPONSE_REGULATORY"/>
    <property type="match status" value="1"/>
</dbReference>
<dbReference type="PANTHER" id="PTHR48111">
    <property type="entry name" value="REGULATOR OF RPOS"/>
    <property type="match status" value="1"/>
</dbReference>
<dbReference type="SMART" id="SM00862">
    <property type="entry name" value="Trans_reg_C"/>
    <property type="match status" value="1"/>
</dbReference>
<protein>
    <submittedName>
        <fullName evidence="11">DNA-binding response OmpR family regulator</fullName>
    </submittedName>
</protein>
<evidence type="ECO:0000313" key="11">
    <source>
        <dbReference type="EMBL" id="PXW80486.1"/>
    </source>
</evidence>
<dbReference type="RefSeq" id="WP_110397560.1">
    <property type="nucleotide sequence ID" value="NZ_JADIJL010000039.1"/>
</dbReference>
<comment type="caution">
    <text evidence="11">The sequence shown here is derived from an EMBL/GenBank/DDBJ whole genome shotgun (WGS) entry which is preliminary data.</text>
</comment>
<keyword evidence="4" id="KW-0805">Transcription regulation</keyword>
<dbReference type="PROSITE" id="PS51755">
    <property type="entry name" value="OMPR_PHOB"/>
    <property type="match status" value="1"/>
</dbReference>
<dbReference type="InterPro" id="IPR001867">
    <property type="entry name" value="OmpR/PhoB-type_DNA-bd"/>
</dbReference>
<evidence type="ECO:0000256" key="8">
    <source>
        <dbReference type="PROSITE-ProRule" id="PRU01091"/>
    </source>
</evidence>
<dbReference type="GO" id="GO:0000976">
    <property type="term" value="F:transcription cis-regulatory region binding"/>
    <property type="evidence" value="ECO:0007669"/>
    <property type="project" value="TreeGrafter"/>
</dbReference>
<dbReference type="Pfam" id="PF00486">
    <property type="entry name" value="Trans_reg_C"/>
    <property type="match status" value="1"/>
</dbReference>
<dbReference type="InterPro" id="IPR001789">
    <property type="entry name" value="Sig_transdc_resp-reg_receiver"/>
</dbReference>
<name>A0A2V3VF86_9BACI</name>
<dbReference type="InterPro" id="IPR039420">
    <property type="entry name" value="WalR-like"/>
</dbReference>
<evidence type="ECO:0000256" key="5">
    <source>
        <dbReference type="ARBA" id="ARBA00023125"/>
    </source>
</evidence>
<dbReference type="InterPro" id="IPR036388">
    <property type="entry name" value="WH-like_DNA-bd_sf"/>
</dbReference>
<evidence type="ECO:0000256" key="7">
    <source>
        <dbReference type="PROSITE-ProRule" id="PRU00169"/>
    </source>
</evidence>
<feature type="modified residue" description="4-aspartylphosphate" evidence="7">
    <location>
        <position position="54"/>
    </location>
</feature>
<dbReference type="PANTHER" id="PTHR48111:SF21">
    <property type="entry name" value="DNA-BINDING DUAL MASTER TRANSCRIPTIONAL REGULATOR RPAA"/>
    <property type="match status" value="1"/>
</dbReference>
<dbReference type="SMART" id="SM00448">
    <property type="entry name" value="REC"/>
    <property type="match status" value="1"/>
</dbReference>
<proteinExistence type="predicted"/>
<keyword evidence="12" id="KW-1185">Reference proteome</keyword>
<dbReference type="FunFam" id="3.40.50.2300:FF:000001">
    <property type="entry name" value="DNA-binding response regulator PhoB"/>
    <property type="match status" value="1"/>
</dbReference>
<dbReference type="CDD" id="cd00383">
    <property type="entry name" value="trans_reg_C"/>
    <property type="match status" value="1"/>
</dbReference>
<dbReference type="CDD" id="cd17574">
    <property type="entry name" value="REC_OmpR"/>
    <property type="match status" value="1"/>
</dbReference>
<feature type="domain" description="OmpR/PhoB-type" evidence="10">
    <location>
        <begin position="130"/>
        <end position="229"/>
    </location>
</feature>